<dbReference type="InParanoid" id="A0A151GSZ8"/>
<evidence type="ECO:0008006" key="4">
    <source>
        <dbReference type="Google" id="ProtNLM"/>
    </source>
</evidence>
<sequence length="664" mass="72465">MTPQDIEALLQQHGSGQSQDEYDDSLETESVREHRVAFLSPVLNLCQVLLSAKSSELEIIAQKLGDGSRDVAWRLPFGRSGILEFFLEALADQGLSKGLRVHSLRIVGNSCADTDENRERTVDDGRLLAVIRQLDDETLIPFTIPVLYNVMVDYEPAQLLASQSRLSSKLIALLSSPVIANYLAIIPYFCKILALLIAQEGEPLMAVPETVPTLLRLAMSSPAKEDPDVFISFVSVAVAYLANEGLQSKLLAGNCLNLFTNAFYHAHMNVDVKPSDDPDTVTELKKLRTALLATLADLTGNDSFESHYPLTSDVPQSFLDWIRATSPPLQAAACLALGNISRSDQVSIALVDKHSVHLPLISLLSSPSVTDTQLLHLALSFLKNLAIPAQNKARLGKLLERSCVPRICNLDTLPQVQFAAISLIRLLLLNCAENPTRLEASRSIAALCRVLHSTTPLANVLPGWKEVNLCASDDPGLSGPSLRQQQSCPGQTDDGKRRSVFYKKHNFRGPLSFLIAQEKWPTLRSEAWFVLALMSRSDDGAAVIANLLEIHTVLMALSMTITGREEAESLADMDKQVENAPAGGVQSVDAPSIDATLQLEPQQVDPAQQANMAKIDRENALVLCTEMLRNSAGTLQPERLSILQELVKKGTELLVAQRSAAKKT</sequence>
<feature type="compositionally biased region" description="Polar residues" evidence="1">
    <location>
        <begin position="481"/>
        <end position="490"/>
    </location>
</feature>
<dbReference type="InterPro" id="IPR011989">
    <property type="entry name" value="ARM-like"/>
</dbReference>
<reference evidence="2 3" key="1">
    <citation type="journal article" date="2016" name="Sci. Rep.">
        <title>Insights into Adaptations to a Near-Obligate Nematode Endoparasitic Lifestyle from the Finished Genome of Drechmeria coniospora.</title>
        <authorList>
            <person name="Zhang L."/>
            <person name="Zhou Z."/>
            <person name="Guo Q."/>
            <person name="Fokkens L."/>
            <person name="Miskei M."/>
            <person name="Pocsi I."/>
            <person name="Zhang W."/>
            <person name="Chen M."/>
            <person name="Wang L."/>
            <person name="Sun Y."/>
            <person name="Donzelli B.G."/>
            <person name="Gibson D.M."/>
            <person name="Nelson D.R."/>
            <person name="Luo J.G."/>
            <person name="Rep M."/>
            <person name="Liu H."/>
            <person name="Yang S."/>
            <person name="Wang J."/>
            <person name="Krasnoff S.B."/>
            <person name="Xu Y."/>
            <person name="Molnar I."/>
            <person name="Lin M."/>
        </authorList>
    </citation>
    <scope>NUCLEOTIDE SEQUENCE [LARGE SCALE GENOMIC DNA]</scope>
    <source>
        <strain evidence="2 3">ARSEF 6962</strain>
    </source>
</reference>
<proteinExistence type="predicted"/>
<dbReference type="PANTHER" id="PTHR10957">
    <property type="entry name" value="RAP1 GTPASE-GDP DISSOCIATION STIMULATOR 1"/>
    <property type="match status" value="1"/>
</dbReference>
<accession>A0A151GSZ8</accession>
<dbReference type="Proteomes" id="UP000076580">
    <property type="component" value="Chromosome 01"/>
</dbReference>
<gene>
    <name evidence="2" type="ORF">DCS_01383</name>
</gene>
<comment type="caution">
    <text evidence="2">The sequence shown here is derived from an EMBL/GenBank/DDBJ whole genome shotgun (WGS) entry which is preliminary data.</text>
</comment>
<dbReference type="GO" id="GO:0005085">
    <property type="term" value="F:guanyl-nucleotide exchange factor activity"/>
    <property type="evidence" value="ECO:0007669"/>
    <property type="project" value="InterPro"/>
</dbReference>
<organism evidence="2 3">
    <name type="scientific">Drechmeria coniospora</name>
    <name type="common">Nematophagous fungus</name>
    <name type="synonym">Meria coniospora</name>
    <dbReference type="NCBI Taxonomy" id="98403"/>
    <lineage>
        <taxon>Eukaryota</taxon>
        <taxon>Fungi</taxon>
        <taxon>Dikarya</taxon>
        <taxon>Ascomycota</taxon>
        <taxon>Pezizomycotina</taxon>
        <taxon>Sordariomycetes</taxon>
        <taxon>Hypocreomycetidae</taxon>
        <taxon>Hypocreales</taxon>
        <taxon>Ophiocordycipitaceae</taxon>
        <taxon>Drechmeria</taxon>
    </lineage>
</organism>
<protein>
    <recommendedName>
        <fullName evidence="4">GTP binding protein</fullName>
    </recommendedName>
</protein>
<dbReference type="Gene3D" id="1.25.10.10">
    <property type="entry name" value="Leucine-rich Repeat Variant"/>
    <property type="match status" value="2"/>
</dbReference>
<evidence type="ECO:0000256" key="1">
    <source>
        <dbReference type="SAM" id="MobiDB-lite"/>
    </source>
</evidence>
<dbReference type="RefSeq" id="XP_040659598.1">
    <property type="nucleotide sequence ID" value="XM_040798715.1"/>
</dbReference>
<dbReference type="STRING" id="98403.A0A151GSZ8"/>
<dbReference type="SUPFAM" id="SSF48371">
    <property type="entry name" value="ARM repeat"/>
    <property type="match status" value="1"/>
</dbReference>
<name>A0A151GSZ8_DRECN</name>
<dbReference type="EMBL" id="LAYC01000001">
    <property type="protein sequence ID" value="KYK60246.1"/>
    <property type="molecule type" value="Genomic_DNA"/>
</dbReference>
<dbReference type="GeneID" id="63714026"/>
<evidence type="ECO:0000313" key="3">
    <source>
        <dbReference type="Proteomes" id="UP000076580"/>
    </source>
</evidence>
<keyword evidence="3" id="KW-1185">Reference proteome</keyword>
<dbReference type="InterPro" id="IPR016024">
    <property type="entry name" value="ARM-type_fold"/>
</dbReference>
<dbReference type="InterPro" id="IPR040144">
    <property type="entry name" value="RAP1GDS1"/>
</dbReference>
<evidence type="ECO:0000313" key="2">
    <source>
        <dbReference type="EMBL" id="KYK60246.1"/>
    </source>
</evidence>
<dbReference type="AlphaFoldDB" id="A0A151GSZ8"/>
<feature type="region of interest" description="Disordered" evidence="1">
    <location>
        <begin position="477"/>
        <end position="496"/>
    </location>
</feature>